<name>A0AAV0G766_9ASTE</name>
<keyword evidence="3" id="KW-1185">Reference proteome</keyword>
<dbReference type="Proteomes" id="UP001152523">
    <property type="component" value="Unassembled WGS sequence"/>
</dbReference>
<feature type="region of interest" description="Disordered" evidence="1">
    <location>
        <begin position="30"/>
        <end position="56"/>
    </location>
</feature>
<evidence type="ECO:0000313" key="2">
    <source>
        <dbReference type="EMBL" id="CAH9143691.1"/>
    </source>
</evidence>
<reference evidence="2" key="1">
    <citation type="submission" date="2022-07" db="EMBL/GenBank/DDBJ databases">
        <authorList>
            <person name="Macas J."/>
            <person name="Novak P."/>
            <person name="Neumann P."/>
        </authorList>
    </citation>
    <scope>NUCLEOTIDE SEQUENCE</scope>
</reference>
<feature type="non-terminal residue" evidence="2">
    <location>
        <position position="159"/>
    </location>
</feature>
<protein>
    <submittedName>
        <fullName evidence="2">Uncharacterized protein</fullName>
    </submittedName>
</protein>
<dbReference type="EMBL" id="CAMAPF010001056">
    <property type="protein sequence ID" value="CAH9143691.1"/>
    <property type="molecule type" value="Genomic_DNA"/>
</dbReference>
<evidence type="ECO:0000313" key="3">
    <source>
        <dbReference type="Proteomes" id="UP001152523"/>
    </source>
</evidence>
<evidence type="ECO:0000256" key="1">
    <source>
        <dbReference type="SAM" id="MobiDB-lite"/>
    </source>
</evidence>
<organism evidence="2 3">
    <name type="scientific">Cuscuta epithymum</name>
    <dbReference type="NCBI Taxonomy" id="186058"/>
    <lineage>
        <taxon>Eukaryota</taxon>
        <taxon>Viridiplantae</taxon>
        <taxon>Streptophyta</taxon>
        <taxon>Embryophyta</taxon>
        <taxon>Tracheophyta</taxon>
        <taxon>Spermatophyta</taxon>
        <taxon>Magnoliopsida</taxon>
        <taxon>eudicotyledons</taxon>
        <taxon>Gunneridae</taxon>
        <taxon>Pentapetalae</taxon>
        <taxon>asterids</taxon>
        <taxon>lamiids</taxon>
        <taxon>Solanales</taxon>
        <taxon>Convolvulaceae</taxon>
        <taxon>Cuscuteae</taxon>
        <taxon>Cuscuta</taxon>
        <taxon>Cuscuta subgen. Cuscuta</taxon>
    </lineage>
</organism>
<sequence>MQREEQIELNKERMRQLNIPLISESLSSLVDSKGTRKRKDKPRNDPNYDPNEEINSLEVTERVSMVKKKKQKCIAPLSLHRVLRDKRPQGMSAYKPMDQNQSQKKVTTHDVPNNDVPVKKVAHNNVVPKQSTENNKKKSPPCHAVINMAEFLRKKCEEP</sequence>
<proteinExistence type="predicted"/>
<accession>A0AAV0G766</accession>
<feature type="region of interest" description="Disordered" evidence="1">
    <location>
        <begin position="83"/>
        <end position="142"/>
    </location>
</feature>
<gene>
    <name evidence="2" type="ORF">CEPIT_LOCUS40863</name>
</gene>
<comment type="caution">
    <text evidence="2">The sequence shown here is derived from an EMBL/GenBank/DDBJ whole genome shotgun (WGS) entry which is preliminary data.</text>
</comment>
<dbReference type="AlphaFoldDB" id="A0AAV0G766"/>